<dbReference type="RefSeq" id="WP_281285703.1">
    <property type="nucleotide sequence ID" value="NZ_BJOC01000043.1"/>
</dbReference>
<dbReference type="PANTHER" id="PTHR33420">
    <property type="entry name" value="FIMBRIAL SUBUNIT ELFA-RELATED"/>
    <property type="match status" value="1"/>
</dbReference>
<dbReference type="InterPro" id="IPR000259">
    <property type="entry name" value="Adhesion_dom_fimbrial"/>
</dbReference>
<keyword evidence="8" id="KW-1185">Reference proteome</keyword>
<reference evidence="7 8" key="1">
    <citation type="submission" date="2019-06" db="EMBL/GenBank/DDBJ databases">
        <title>Whole genome shotgun sequence of Halomonas halmophila NBRC 15537.</title>
        <authorList>
            <person name="Hosoyama A."/>
            <person name="Uohara A."/>
            <person name="Ohji S."/>
            <person name="Ichikawa N."/>
        </authorList>
    </citation>
    <scope>NUCLEOTIDE SEQUENCE [LARGE SCALE GENOMIC DNA]</scope>
    <source>
        <strain evidence="7 8">NBRC 15537</strain>
    </source>
</reference>
<dbReference type="Proteomes" id="UP000319812">
    <property type="component" value="Unassembled WGS sequence"/>
</dbReference>
<dbReference type="AlphaFoldDB" id="A0A4Y4F2S7"/>
<evidence type="ECO:0000256" key="5">
    <source>
        <dbReference type="SAM" id="SignalP"/>
    </source>
</evidence>
<dbReference type="GO" id="GO:0043709">
    <property type="term" value="P:cell adhesion involved in single-species biofilm formation"/>
    <property type="evidence" value="ECO:0007669"/>
    <property type="project" value="TreeGrafter"/>
</dbReference>
<dbReference type="EMBL" id="BJOC01000043">
    <property type="protein sequence ID" value="GED23656.1"/>
    <property type="molecule type" value="Genomic_DNA"/>
</dbReference>
<dbReference type="InterPro" id="IPR036937">
    <property type="entry name" value="Adhesion_dom_fimbrial_sf"/>
</dbReference>
<feature type="signal peptide" evidence="5">
    <location>
        <begin position="1"/>
        <end position="21"/>
    </location>
</feature>
<feature type="domain" description="Fimbrial-type adhesion" evidence="6">
    <location>
        <begin position="28"/>
        <end position="204"/>
    </location>
</feature>
<organism evidence="7 8">
    <name type="scientific">Halomonas halmophila</name>
    <dbReference type="NCBI Taxonomy" id="252"/>
    <lineage>
        <taxon>Bacteria</taxon>
        <taxon>Pseudomonadati</taxon>
        <taxon>Pseudomonadota</taxon>
        <taxon>Gammaproteobacteria</taxon>
        <taxon>Oceanospirillales</taxon>
        <taxon>Halomonadaceae</taxon>
        <taxon>Halomonas</taxon>
    </lineage>
</organism>
<name>A0A4Y4F2S7_9GAMM</name>
<dbReference type="InterPro" id="IPR008966">
    <property type="entry name" value="Adhesion_dom_sf"/>
</dbReference>
<proteinExistence type="inferred from homology"/>
<comment type="caution">
    <text evidence="7">The sequence shown here is derived from an EMBL/GenBank/DDBJ whole genome shotgun (WGS) entry which is preliminary data.</text>
</comment>
<dbReference type="InterPro" id="IPR050263">
    <property type="entry name" value="Bact_Fimbrial_Adh_Pro"/>
</dbReference>
<evidence type="ECO:0000256" key="3">
    <source>
        <dbReference type="ARBA" id="ARBA00022729"/>
    </source>
</evidence>
<keyword evidence="3 5" id="KW-0732">Signal</keyword>
<dbReference type="PANTHER" id="PTHR33420:SF3">
    <property type="entry name" value="FIMBRIAL SUBUNIT ELFA"/>
    <property type="match status" value="1"/>
</dbReference>
<gene>
    <name evidence="7" type="primary">pilin_2</name>
    <name evidence="7" type="ORF">HHA01_26330</name>
</gene>
<dbReference type="GO" id="GO:0009289">
    <property type="term" value="C:pilus"/>
    <property type="evidence" value="ECO:0007669"/>
    <property type="project" value="UniProtKB-SubCell"/>
</dbReference>
<evidence type="ECO:0000259" key="6">
    <source>
        <dbReference type="Pfam" id="PF00419"/>
    </source>
</evidence>
<comment type="subcellular location">
    <subcellularLocation>
        <location evidence="1">Fimbrium</location>
    </subcellularLocation>
</comment>
<dbReference type="SUPFAM" id="SSF49401">
    <property type="entry name" value="Bacterial adhesins"/>
    <property type="match status" value="1"/>
</dbReference>
<evidence type="ECO:0000256" key="1">
    <source>
        <dbReference type="ARBA" id="ARBA00004561"/>
    </source>
</evidence>
<dbReference type="Gene3D" id="2.60.40.1090">
    <property type="entry name" value="Fimbrial-type adhesion domain"/>
    <property type="match status" value="1"/>
</dbReference>
<comment type="similarity">
    <text evidence="2">Belongs to the fimbrial protein family.</text>
</comment>
<evidence type="ECO:0000313" key="7">
    <source>
        <dbReference type="EMBL" id="GED23656.1"/>
    </source>
</evidence>
<feature type="chain" id="PRO_5021399698" evidence="5">
    <location>
        <begin position="22"/>
        <end position="204"/>
    </location>
</feature>
<keyword evidence="4" id="KW-0281">Fimbrium</keyword>
<evidence type="ECO:0000256" key="4">
    <source>
        <dbReference type="ARBA" id="ARBA00023263"/>
    </source>
</evidence>
<dbReference type="Pfam" id="PF00419">
    <property type="entry name" value="Fimbrial"/>
    <property type="match status" value="1"/>
</dbReference>
<sequence>MKVVSFGAGALGMMLSGFAFAAQNGTVNFEGEVVNSTCNVVPADQDKTVVLPTVSVSALDTAGATAGATPFSISLENCTVGDGGSPPVSELSLPVSATAANQFDVSAYFEPGGTVDSSTGRLINTASDGDGATNVQIELLNSQGAPIAIREVGGDGLQPGAEWYAVDGDDGAVTMNYFARYHATGGPATAGVVSSTVDFTLTYQ</sequence>
<protein>
    <submittedName>
        <fullName evidence="7">Ferrous iron transporter B</fullName>
    </submittedName>
</protein>
<accession>A0A4Y4F2S7</accession>
<evidence type="ECO:0000256" key="2">
    <source>
        <dbReference type="ARBA" id="ARBA00006671"/>
    </source>
</evidence>
<evidence type="ECO:0000313" key="8">
    <source>
        <dbReference type="Proteomes" id="UP000319812"/>
    </source>
</evidence>